<accession>A0A7C8N9V8</accession>
<dbReference type="Proteomes" id="UP000481858">
    <property type="component" value="Unassembled WGS sequence"/>
</dbReference>
<dbReference type="OrthoDB" id="738517at2759"/>
<dbReference type="EMBL" id="WUBL01000026">
    <property type="protein sequence ID" value="KAF2970217.1"/>
    <property type="molecule type" value="Genomic_DNA"/>
</dbReference>
<evidence type="ECO:0000256" key="6">
    <source>
        <dbReference type="ARBA" id="ARBA00022777"/>
    </source>
</evidence>
<dbReference type="AlphaFoldDB" id="A0A7C8N9V8"/>
<proteinExistence type="inferred from homology"/>
<dbReference type="InterPro" id="IPR000836">
    <property type="entry name" value="PRTase_dom"/>
</dbReference>
<organism evidence="9 10">
    <name type="scientific">Xylaria multiplex</name>
    <dbReference type="NCBI Taxonomy" id="323545"/>
    <lineage>
        <taxon>Eukaryota</taxon>
        <taxon>Fungi</taxon>
        <taxon>Dikarya</taxon>
        <taxon>Ascomycota</taxon>
        <taxon>Pezizomycotina</taxon>
        <taxon>Sordariomycetes</taxon>
        <taxon>Xylariomycetidae</taxon>
        <taxon>Xylariales</taxon>
        <taxon>Xylariaceae</taxon>
        <taxon>Xylaria</taxon>
    </lineage>
</organism>
<dbReference type="EC" id="2.7.1.48" evidence="3"/>
<dbReference type="InterPro" id="IPR006083">
    <property type="entry name" value="PRK/URK"/>
</dbReference>
<evidence type="ECO:0000256" key="3">
    <source>
        <dbReference type="ARBA" id="ARBA00012137"/>
    </source>
</evidence>
<sequence>MTKRAHYSPPWADLSIIGVAGSSGSGKSTLSHAIVNKLNLPWVVILSMDSYYKPLGPEASKKAFMNEYDFDSPDAIDFDALLETLQDLKAGKRAEVPVYSFEKHQRMEETTTIYSPHVLILEGIFALYDSRVMDLMDMRYVVPQRNHADIIVPRGIENRVAMTMVTQYIERKLLEKSTHHRAALKSLEAGFESEPLSKRVVILQETPQLCGMNTLIQDIDTSSEDFIFYFDRFSCLLIEQALNNVHFKELTVETSAGISYHGLAPKGEVSAVLVLRGGATFEAGLRRVIPDCRTGRLLIQSNVRTGEPELHYLKLPKDISKHESVLLLDSQMSSGGSGLMAVQVLVDHGVPQDRIVFATYSAGRVGLHRLTKVFPEIAVVVGNMVSDIEERWIENRYFRC</sequence>
<gene>
    <name evidence="9" type="ORF">GQX73_g3350</name>
</gene>
<dbReference type="InParanoid" id="A0A7C8N9V8"/>
<dbReference type="CDD" id="cd06223">
    <property type="entry name" value="PRTases_typeI"/>
    <property type="match status" value="1"/>
</dbReference>
<dbReference type="GO" id="GO:0005524">
    <property type="term" value="F:ATP binding"/>
    <property type="evidence" value="ECO:0007669"/>
    <property type="project" value="UniProtKB-KW"/>
</dbReference>
<dbReference type="UniPathway" id="UPA00574">
    <property type="reaction ID" value="UER00637"/>
</dbReference>
<dbReference type="Gene3D" id="3.40.50.300">
    <property type="entry name" value="P-loop containing nucleotide triphosphate hydrolases"/>
    <property type="match status" value="1"/>
</dbReference>
<comment type="caution">
    <text evidence="9">The sequence shown here is derived from an EMBL/GenBank/DDBJ whole genome shotgun (WGS) entry which is preliminary data.</text>
</comment>
<name>A0A7C8N9V8_9PEZI</name>
<dbReference type="FunFam" id="3.40.50.2020:FF:000010">
    <property type="entry name" value="Uridine-cytidine kinase"/>
    <property type="match status" value="1"/>
</dbReference>
<dbReference type="GO" id="GO:0044206">
    <property type="term" value="P:UMP salvage"/>
    <property type="evidence" value="ECO:0007669"/>
    <property type="project" value="UniProtKB-UniPathway"/>
</dbReference>
<dbReference type="GO" id="GO:0004849">
    <property type="term" value="F:uridine kinase activity"/>
    <property type="evidence" value="ECO:0007669"/>
    <property type="project" value="UniProtKB-EC"/>
</dbReference>
<protein>
    <recommendedName>
        <fullName evidence="3">uridine/cytidine kinase</fullName>
        <ecNumber evidence="3">2.7.1.48</ecNumber>
    </recommendedName>
</protein>
<keyword evidence="5" id="KW-0547">Nucleotide-binding</keyword>
<dbReference type="PANTHER" id="PTHR10285">
    <property type="entry name" value="URIDINE KINASE"/>
    <property type="match status" value="1"/>
</dbReference>
<keyword evidence="4" id="KW-0808">Transferase</keyword>
<dbReference type="InterPro" id="IPR029057">
    <property type="entry name" value="PRTase-like"/>
</dbReference>
<keyword evidence="6" id="KW-0418">Kinase</keyword>
<dbReference type="InterPro" id="IPR003593">
    <property type="entry name" value="AAA+_ATPase"/>
</dbReference>
<dbReference type="PRINTS" id="PR00988">
    <property type="entry name" value="URIDINKINASE"/>
</dbReference>
<evidence type="ECO:0000256" key="2">
    <source>
        <dbReference type="ARBA" id="ARBA00005408"/>
    </source>
</evidence>
<keyword evidence="10" id="KW-1185">Reference proteome</keyword>
<dbReference type="InterPro" id="IPR027417">
    <property type="entry name" value="P-loop_NTPase"/>
</dbReference>
<dbReference type="Pfam" id="PF14681">
    <property type="entry name" value="UPRTase"/>
    <property type="match status" value="1"/>
</dbReference>
<dbReference type="InterPro" id="IPR000764">
    <property type="entry name" value="Uridine_kinase-like"/>
</dbReference>
<dbReference type="SUPFAM" id="SSF52540">
    <property type="entry name" value="P-loop containing nucleoside triphosphate hydrolases"/>
    <property type="match status" value="1"/>
</dbReference>
<keyword evidence="7" id="KW-0067">ATP-binding</keyword>
<comment type="similarity">
    <text evidence="2">Belongs to the uridine kinase family.</text>
</comment>
<evidence type="ECO:0000313" key="10">
    <source>
        <dbReference type="Proteomes" id="UP000481858"/>
    </source>
</evidence>
<evidence type="ECO:0000256" key="7">
    <source>
        <dbReference type="ARBA" id="ARBA00022840"/>
    </source>
</evidence>
<evidence type="ECO:0000256" key="4">
    <source>
        <dbReference type="ARBA" id="ARBA00022679"/>
    </source>
</evidence>
<comment type="pathway">
    <text evidence="1">Pyrimidine metabolism; UMP biosynthesis via salvage pathway; UMP from uridine: step 1/1.</text>
</comment>
<dbReference type="FunCoup" id="A0A7C8N9V8">
    <property type="interactions" value="744"/>
</dbReference>
<dbReference type="SUPFAM" id="SSF53271">
    <property type="entry name" value="PRTase-like"/>
    <property type="match status" value="1"/>
</dbReference>
<evidence type="ECO:0000256" key="5">
    <source>
        <dbReference type="ARBA" id="ARBA00022741"/>
    </source>
</evidence>
<evidence type="ECO:0000313" key="9">
    <source>
        <dbReference type="EMBL" id="KAF2970217.1"/>
    </source>
</evidence>
<dbReference type="Gene3D" id="3.40.50.2020">
    <property type="match status" value="1"/>
</dbReference>
<dbReference type="Pfam" id="PF00485">
    <property type="entry name" value="PRK"/>
    <property type="match status" value="1"/>
</dbReference>
<feature type="domain" description="AAA+ ATPase" evidence="8">
    <location>
        <begin position="13"/>
        <end position="234"/>
    </location>
</feature>
<evidence type="ECO:0000256" key="1">
    <source>
        <dbReference type="ARBA" id="ARBA00004690"/>
    </source>
</evidence>
<reference evidence="9 10" key="1">
    <citation type="submission" date="2019-12" db="EMBL/GenBank/DDBJ databases">
        <title>Draft genome sequence of the ascomycete Xylaria multiplex DSM 110363.</title>
        <authorList>
            <person name="Buettner E."/>
            <person name="Kellner H."/>
        </authorList>
    </citation>
    <scope>NUCLEOTIDE SEQUENCE [LARGE SCALE GENOMIC DNA]</scope>
    <source>
        <strain evidence="9 10">DSM 110363</strain>
    </source>
</reference>
<evidence type="ECO:0000259" key="8">
    <source>
        <dbReference type="SMART" id="SM00382"/>
    </source>
</evidence>
<dbReference type="CDD" id="cd02023">
    <property type="entry name" value="UMPK"/>
    <property type="match status" value="1"/>
</dbReference>
<dbReference type="SMART" id="SM00382">
    <property type="entry name" value="AAA"/>
    <property type="match status" value="1"/>
</dbReference>